<protein>
    <submittedName>
        <fullName evidence="1">Uncharacterized protein</fullName>
    </submittedName>
</protein>
<dbReference type="Proteomes" id="UP000532010">
    <property type="component" value="Unassembled WGS sequence"/>
</dbReference>
<organism evidence="1 2">
    <name type="scientific">Microvirga lupini</name>
    <dbReference type="NCBI Taxonomy" id="420324"/>
    <lineage>
        <taxon>Bacteria</taxon>
        <taxon>Pseudomonadati</taxon>
        <taxon>Pseudomonadota</taxon>
        <taxon>Alphaproteobacteria</taxon>
        <taxon>Hyphomicrobiales</taxon>
        <taxon>Methylobacteriaceae</taxon>
        <taxon>Microvirga</taxon>
    </lineage>
</organism>
<dbReference type="AlphaFoldDB" id="A0A7W4VI69"/>
<proteinExistence type="predicted"/>
<name>A0A7W4VI69_9HYPH</name>
<gene>
    <name evidence="1" type="ORF">FHR70_000706</name>
</gene>
<evidence type="ECO:0000313" key="1">
    <source>
        <dbReference type="EMBL" id="MBB3017666.1"/>
    </source>
</evidence>
<evidence type="ECO:0000313" key="2">
    <source>
        <dbReference type="Proteomes" id="UP000532010"/>
    </source>
</evidence>
<dbReference type="EMBL" id="JACHWB010000001">
    <property type="protein sequence ID" value="MBB3017666.1"/>
    <property type="molecule type" value="Genomic_DNA"/>
</dbReference>
<sequence>MSAKPVKAFIIETDDPEESTIQFATTNVAARRQGADEIGTDFEAVSCKRLPWADQYVDSGIPALAYIENDWHVSCANCGAMVHKESGSTDDDGNYEPHEPVYRGEHVFCSPGCETSHDSKVAEQNAKFAAFESRVRELRPDLQYKSFRGAYPYITMTGEFMFDGAKYGGSVRDEGDGALLWFVANGDKAAWDQYEADQAKSGAQ</sequence>
<accession>A0A7W4VI69</accession>
<reference evidence="1 2" key="1">
    <citation type="submission" date="2020-08" db="EMBL/GenBank/DDBJ databases">
        <title>The Agave Microbiome: Exploring the role of microbial communities in plant adaptations to desert environments.</title>
        <authorList>
            <person name="Partida-Martinez L.P."/>
        </authorList>
    </citation>
    <scope>NUCLEOTIDE SEQUENCE [LARGE SCALE GENOMIC DNA]</scope>
    <source>
        <strain evidence="1 2">AT3.9</strain>
    </source>
</reference>
<comment type="caution">
    <text evidence="1">The sequence shown here is derived from an EMBL/GenBank/DDBJ whole genome shotgun (WGS) entry which is preliminary data.</text>
</comment>
<keyword evidence="2" id="KW-1185">Reference proteome</keyword>
<dbReference type="RefSeq" id="WP_183447144.1">
    <property type="nucleotide sequence ID" value="NZ_JACHWB010000001.1"/>
</dbReference>